<dbReference type="PANTHER" id="PTHR34154:SF3">
    <property type="entry name" value="ALKALI-SENSITIVE LINKAGE PROTEIN 1"/>
    <property type="match status" value="1"/>
</dbReference>
<dbReference type="InterPro" id="IPR053183">
    <property type="entry name" value="ASL1"/>
</dbReference>
<evidence type="ECO:0000259" key="1">
    <source>
        <dbReference type="Pfam" id="PF11790"/>
    </source>
</evidence>
<feature type="domain" description="Asl1-like glycosyl hydrolase catalytic" evidence="1">
    <location>
        <begin position="43"/>
        <end position="262"/>
    </location>
</feature>
<accession>A0A382MAS3</accession>
<dbReference type="SUPFAM" id="SSF51445">
    <property type="entry name" value="(Trans)glycosidases"/>
    <property type="match status" value="1"/>
</dbReference>
<proteinExistence type="predicted"/>
<evidence type="ECO:0000313" key="2">
    <source>
        <dbReference type="EMBL" id="SVC44341.1"/>
    </source>
</evidence>
<dbReference type="PANTHER" id="PTHR34154">
    <property type="entry name" value="ALKALI-SENSITIVE LINKAGE PROTEIN 1"/>
    <property type="match status" value="1"/>
</dbReference>
<protein>
    <recommendedName>
        <fullName evidence="1">Asl1-like glycosyl hydrolase catalytic domain-containing protein</fullName>
    </recommendedName>
</protein>
<dbReference type="GO" id="GO:0071966">
    <property type="term" value="P:fungal-type cell wall polysaccharide metabolic process"/>
    <property type="evidence" value="ECO:0007669"/>
    <property type="project" value="TreeGrafter"/>
</dbReference>
<dbReference type="Pfam" id="PF11790">
    <property type="entry name" value="Glyco_hydro_cc"/>
    <property type="match status" value="1"/>
</dbReference>
<dbReference type="Gene3D" id="3.20.20.80">
    <property type="entry name" value="Glycosidases"/>
    <property type="match status" value="1"/>
</dbReference>
<gene>
    <name evidence="2" type="ORF">METZ01_LOCUS297195</name>
</gene>
<organism evidence="2">
    <name type="scientific">marine metagenome</name>
    <dbReference type="NCBI Taxonomy" id="408172"/>
    <lineage>
        <taxon>unclassified sequences</taxon>
        <taxon>metagenomes</taxon>
        <taxon>ecological metagenomes</taxon>
    </lineage>
</organism>
<name>A0A382MAS3_9ZZZZ</name>
<reference evidence="2" key="1">
    <citation type="submission" date="2018-05" db="EMBL/GenBank/DDBJ databases">
        <authorList>
            <person name="Lanie J.A."/>
            <person name="Ng W.-L."/>
            <person name="Kazmierczak K.M."/>
            <person name="Andrzejewski T.M."/>
            <person name="Davidsen T.M."/>
            <person name="Wayne K.J."/>
            <person name="Tettelin H."/>
            <person name="Glass J.I."/>
            <person name="Rusch D."/>
            <person name="Podicherti R."/>
            <person name="Tsui H.-C.T."/>
            <person name="Winkler M.E."/>
        </authorList>
    </citation>
    <scope>NUCLEOTIDE SEQUENCE</scope>
</reference>
<dbReference type="AlphaFoldDB" id="A0A382MAS3"/>
<sequence>MSRYLSLLLFIGLVYWSCEENSKSVGGTDDEEQILIQKSAKRGLAFDLKNNDDFESIKEGVSWWYNWHWDTDAPTDFHQNYQMEFIPMLWGCNSNNNQIDNIKNFIINHPEVKYLLVINEPNLIDQANCTPSQAAIEWLTYEQIKSDLYEQGRDIAIVGPAMTWGTMENYWDPVVWLDAFYEYFRSIAGRDPIIDYLAFHWYDYGLADQLDRLEKYGKQIWVTEMANWNAQIDSYQKQIDQMWEMLTICENRPDVFRYAWFYGRGDFPDKNFHTFFIRISVN</sequence>
<dbReference type="EMBL" id="UINC01091514">
    <property type="protein sequence ID" value="SVC44341.1"/>
    <property type="molecule type" value="Genomic_DNA"/>
</dbReference>
<dbReference type="GO" id="GO:0009277">
    <property type="term" value="C:fungal-type cell wall"/>
    <property type="evidence" value="ECO:0007669"/>
    <property type="project" value="TreeGrafter"/>
</dbReference>
<dbReference type="InterPro" id="IPR024655">
    <property type="entry name" value="Asl1_glyco_hydro_catalytic"/>
</dbReference>
<dbReference type="InterPro" id="IPR017853">
    <property type="entry name" value="GH"/>
</dbReference>